<sequence length="392" mass="43450">MKVAVIGSGLGGMLSAAILSEKGFEIDVFEKLPFIGGRFTNIEYKGFQLSTGALHMVPHGSRGPLAKLLRRAGAKVEIVDSKPAGEALYKGRRTEIRKKKFPLKSRLNFIKWCLKSRFREVKISEFENDLDDFSRGFLRAFLGWSLSITPDEAIFSKILPIYHQTVKCGGPGIPIGGCKSVIDALTEIVTSNDGRIRKRTGVKAIKPQDYGFSVYAGKDIKHYDIVISNIGHVETGKLLNNEYATHVEPSSGIKYSISLKEPFIGHTGVLFTFNTRRISGMNEVTNADPNLGKGHLLMAHQPVLTNNIRYEIAQGLKDLREILKGHEYEILAIQSYSDGWPVNRVKAGQDIGFETPYRNLYVVGDGAKGDDIEVEGIALGVERVIKRIEEMP</sequence>
<dbReference type="Gene3D" id="3.90.660.50">
    <property type="match status" value="1"/>
</dbReference>
<dbReference type="eggNOG" id="arCOG01521">
    <property type="taxonomic scope" value="Archaea"/>
</dbReference>
<dbReference type="STRING" id="693661.Arcve_1372"/>
<dbReference type="HOGENOM" id="CLU_668371_0_0_2"/>
<dbReference type="RefSeq" id="WP_013684037.1">
    <property type="nucleotide sequence ID" value="NC_015320.1"/>
</dbReference>
<dbReference type="Pfam" id="PF13450">
    <property type="entry name" value="NAD_binding_8"/>
    <property type="match status" value="1"/>
</dbReference>
<dbReference type="SUPFAM" id="SSF51905">
    <property type="entry name" value="FAD/NAD(P)-binding domain"/>
    <property type="match status" value="1"/>
</dbReference>
<dbReference type="GeneID" id="10394494"/>
<dbReference type="PRINTS" id="PR00419">
    <property type="entry name" value="ADXRDTASE"/>
</dbReference>
<dbReference type="Gene3D" id="3.50.50.60">
    <property type="entry name" value="FAD/NAD(P)-binding domain"/>
    <property type="match status" value="1"/>
</dbReference>
<protein>
    <submittedName>
        <fullName evidence="1">Amine oxidase</fullName>
    </submittedName>
</protein>
<dbReference type="KEGG" id="ave:Arcve_1372"/>
<dbReference type="AlphaFoldDB" id="F2KNH4"/>
<dbReference type="OrthoDB" id="11867at2157"/>
<evidence type="ECO:0000313" key="2">
    <source>
        <dbReference type="Proteomes" id="UP000008136"/>
    </source>
</evidence>
<dbReference type="EMBL" id="CP002588">
    <property type="protein sequence ID" value="AEA47376.1"/>
    <property type="molecule type" value="Genomic_DNA"/>
</dbReference>
<gene>
    <name evidence="1" type="ordered locus">Arcve_1372</name>
</gene>
<accession>F2KNH4</accession>
<proteinExistence type="predicted"/>
<dbReference type="Proteomes" id="UP000008136">
    <property type="component" value="Chromosome"/>
</dbReference>
<reference evidence="1 2" key="1">
    <citation type="submission" date="2011-03" db="EMBL/GenBank/DDBJ databases">
        <title>The complete genome of Archaeoglobus veneficus SNP6.</title>
        <authorList>
            <consortium name="US DOE Joint Genome Institute (JGI-PGF)"/>
            <person name="Lucas S."/>
            <person name="Copeland A."/>
            <person name="Lapidus A."/>
            <person name="Bruce D."/>
            <person name="Goodwin L."/>
            <person name="Pitluck S."/>
            <person name="Kyrpides N."/>
            <person name="Mavromatis K."/>
            <person name="Pagani I."/>
            <person name="Ivanova N."/>
            <person name="Mikhailova N."/>
            <person name="Lu M."/>
            <person name="Detter J.C."/>
            <person name="Tapia R."/>
            <person name="Han C."/>
            <person name="Land M."/>
            <person name="Hauser L."/>
            <person name="Markowitz V."/>
            <person name="Cheng J.-F."/>
            <person name="Hugenholtz P."/>
            <person name="Woyke T."/>
            <person name="Wu D."/>
            <person name="Spring S."/>
            <person name="Brambilla E."/>
            <person name="Klenk H.-P."/>
            <person name="Eisen J.A."/>
        </authorList>
    </citation>
    <scope>NUCLEOTIDE SEQUENCE [LARGE SCALE GENOMIC DNA]</scope>
    <source>
        <strain>SNP6</strain>
    </source>
</reference>
<organism evidence="1 2">
    <name type="scientific">Archaeoglobus veneficus (strain DSM 11195 / SNP6)</name>
    <dbReference type="NCBI Taxonomy" id="693661"/>
    <lineage>
        <taxon>Archaea</taxon>
        <taxon>Methanobacteriati</taxon>
        <taxon>Methanobacteriota</taxon>
        <taxon>Archaeoglobi</taxon>
        <taxon>Archaeoglobales</taxon>
        <taxon>Archaeoglobaceae</taxon>
        <taxon>Archaeoglobus</taxon>
    </lineage>
</organism>
<dbReference type="PANTHER" id="PTHR43734">
    <property type="entry name" value="PHYTOENE DESATURASE"/>
    <property type="match status" value="1"/>
</dbReference>
<name>F2KNH4_ARCVS</name>
<keyword evidence="2" id="KW-1185">Reference proteome</keyword>
<dbReference type="InterPro" id="IPR036188">
    <property type="entry name" value="FAD/NAD-bd_sf"/>
</dbReference>
<dbReference type="PANTHER" id="PTHR43734:SF1">
    <property type="entry name" value="PHYTOENE DESATURASE"/>
    <property type="match status" value="1"/>
</dbReference>
<evidence type="ECO:0000313" key="1">
    <source>
        <dbReference type="EMBL" id="AEA47376.1"/>
    </source>
</evidence>